<keyword evidence="5 7" id="KW-0697">Rotamase</keyword>
<dbReference type="SUPFAM" id="SSF54534">
    <property type="entry name" value="FKBP-like"/>
    <property type="match status" value="1"/>
</dbReference>
<dbReference type="Pfam" id="PF13616">
    <property type="entry name" value="Rotamase_3"/>
    <property type="match status" value="1"/>
</dbReference>
<dbReference type="Proteomes" id="UP000540989">
    <property type="component" value="Unassembled WGS sequence"/>
</dbReference>
<evidence type="ECO:0000256" key="4">
    <source>
        <dbReference type="ARBA" id="ARBA00022764"/>
    </source>
</evidence>
<feature type="compositionally biased region" description="Basic residues" evidence="8">
    <location>
        <begin position="580"/>
        <end position="589"/>
    </location>
</feature>
<feature type="compositionally biased region" description="Basic and acidic residues" evidence="8">
    <location>
        <begin position="590"/>
        <end position="609"/>
    </location>
</feature>
<dbReference type="RefSeq" id="WP_184220234.1">
    <property type="nucleotide sequence ID" value="NZ_JACHIP010000005.1"/>
</dbReference>
<feature type="compositionally biased region" description="Low complexity" evidence="8">
    <location>
        <begin position="614"/>
        <end position="631"/>
    </location>
</feature>
<protein>
    <recommendedName>
        <fullName evidence="2">peptidylprolyl isomerase</fullName>
        <ecNumber evidence="2">5.2.1.8</ecNumber>
    </recommendedName>
</protein>
<feature type="domain" description="PpiC" evidence="9">
    <location>
        <begin position="224"/>
        <end position="325"/>
    </location>
</feature>
<evidence type="ECO:0000256" key="7">
    <source>
        <dbReference type="PROSITE-ProRule" id="PRU00278"/>
    </source>
</evidence>
<comment type="caution">
    <text evidence="10">The sequence shown here is derived from an EMBL/GenBank/DDBJ whole genome shotgun (WGS) entry which is preliminary data.</text>
</comment>
<feature type="compositionally biased region" description="Polar residues" evidence="8">
    <location>
        <begin position="101"/>
        <end position="110"/>
    </location>
</feature>
<keyword evidence="6 7" id="KW-0413">Isomerase</keyword>
<evidence type="ECO:0000256" key="1">
    <source>
        <dbReference type="ARBA" id="ARBA00000971"/>
    </source>
</evidence>
<gene>
    <name evidence="10" type="ORF">HDF16_003924</name>
</gene>
<evidence type="ECO:0000313" key="10">
    <source>
        <dbReference type="EMBL" id="MBB5059201.1"/>
    </source>
</evidence>
<evidence type="ECO:0000256" key="2">
    <source>
        <dbReference type="ARBA" id="ARBA00013194"/>
    </source>
</evidence>
<proteinExistence type="predicted"/>
<dbReference type="EMBL" id="JACHIP010000005">
    <property type="protein sequence ID" value="MBB5059201.1"/>
    <property type="molecule type" value="Genomic_DNA"/>
</dbReference>
<dbReference type="AlphaFoldDB" id="A0A7W7ZH75"/>
<dbReference type="PANTHER" id="PTHR47245:SF1">
    <property type="entry name" value="FOLDASE PROTEIN PRSA"/>
    <property type="match status" value="1"/>
</dbReference>
<evidence type="ECO:0000256" key="8">
    <source>
        <dbReference type="SAM" id="MobiDB-lite"/>
    </source>
</evidence>
<dbReference type="PANTHER" id="PTHR47245">
    <property type="entry name" value="PEPTIDYLPROLYL ISOMERASE"/>
    <property type="match status" value="1"/>
</dbReference>
<evidence type="ECO:0000256" key="5">
    <source>
        <dbReference type="ARBA" id="ARBA00023110"/>
    </source>
</evidence>
<dbReference type="GO" id="GO:0003755">
    <property type="term" value="F:peptidyl-prolyl cis-trans isomerase activity"/>
    <property type="evidence" value="ECO:0007669"/>
    <property type="project" value="UniProtKB-KW"/>
</dbReference>
<evidence type="ECO:0000256" key="6">
    <source>
        <dbReference type="ARBA" id="ARBA00023235"/>
    </source>
</evidence>
<dbReference type="InterPro" id="IPR023058">
    <property type="entry name" value="PPIase_PpiC_CS"/>
</dbReference>
<keyword evidence="4" id="KW-0574">Periplasm</keyword>
<dbReference type="Pfam" id="PF09312">
    <property type="entry name" value="SurA_N"/>
    <property type="match status" value="1"/>
</dbReference>
<evidence type="ECO:0000313" key="11">
    <source>
        <dbReference type="Proteomes" id="UP000540989"/>
    </source>
</evidence>
<feature type="compositionally biased region" description="Low complexity" evidence="8">
    <location>
        <begin position="505"/>
        <end position="517"/>
    </location>
</feature>
<keyword evidence="11" id="KW-1185">Reference proteome</keyword>
<name>A0A7W7ZH75_9BACT</name>
<dbReference type="InterPro" id="IPR015391">
    <property type="entry name" value="SurA_N"/>
</dbReference>
<feature type="region of interest" description="Disordered" evidence="8">
    <location>
        <begin position="98"/>
        <end position="118"/>
    </location>
</feature>
<dbReference type="InterPro" id="IPR027304">
    <property type="entry name" value="Trigger_fact/SurA_dom_sf"/>
</dbReference>
<evidence type="ECO:0000256" key="3">
    <source>
        <dbReference type="ARBA" id="ARBA00022729"/>
    </source>
</evidence>
<keyword evidence="3" id="KW-0732">Signal</keyword>
<dbReference type="PROSITE" id="PS01096">
    <property type="entry name" value="PPIC_PPIASE_1"/>
    <property type="match status" value="1"/>
</dbReference>
<dbReference type="InterPro" id="IPR050245">
    <property type="entry name" value="PrsA_foldase"/>
</dbReference>
<organism evidence="10 11">
    <name type="scientific">Granulicella aggregans</name>
    <dbReference type="NCBI Taxonomy" id="474949"/>
    <lineage>
        <taxon>Bacteria</taxon>
        <taxon>Pseudomonadati</taxon>
        <taxon>Acidobacteriota</taxon>
        <taxon>Terriglobia</taxon>
        <taxon>Terriglobales</taxon>
        <taxon>Acidobacteriaceae</taxon>
        <taxon>Granulicella</taxon>
    </lineage>
</organism>
<reference evidence="10 11" key="1">
    <citation type="submission" date="2020-08" db="EMBL/GenBank/DDBJ databases">
        <title>Genomic Encyclopedia of Type Strains, Phase IV (KMG-V): Genome sequencing to study the core and pangenomes of soil and plant-associated prokaryotes.</title>
        <authorList>
            <person name="Whitman W."/>
        </authorList>
    </citation>
    <scope>NUCLEOTIDE SEQUENCE [LARGE SCALE GENOMIC DNA]</scope>
    <source>
        <strain evidence="10 11">M8UP14</strain>
    </source>
</reference>
<dbReference type="PROSITE" id="PS50198">
    <property type="entry name" value="PPIC_PPIASE_2"/>
    <property type="match status" value="1"/>
</dbReference>
<feature type="region of interest" description="Disordered" evidence="8">
    <location>
        <begin position="434"/>
        <end position="666"/>
    </location>
</feature>
<dbReference type="SUPFAM" id="SSF109998">
    <property type="entry name" value="Triger factor/SurA peptide-binding domain-like"/>
    <property type="match status" value="1"/>
</dbReference>
<feature type="compositionally biased region" description="Pro residues" evidence="8">
    <location>
        <begin position="655"/>
        <end position="666"/>
    </location>
</feature>
<feature type="compositionally biased region" description="Basic residues" evidence="8">
    <location>
        <begin position="434"/>
        <end position="444"/>
    </location>
</feature>
<accession>A0A7W7ZH75</accession>
<dbReference type="Gene3D" id="3.10.50.40">
    <property type="match status" value="1"/>
</dbReference>
<dbReference type="EC" id="5.2.1.8" evidence="2"/>
<dbReference type="InterPro" id="IPR046357">
    <property type="entry name" value="PPIase_dom_sf"/>
</dbReference>
<evidence type="ECO:0000259" key="9">
    <source>
        <dbReference type="PROSITE" id="PS50198"/>
    </source>
</evidence>
<feature type="compositionally biased region" description="Basic and acidic residues" evidence="8">
    <location>
        <begin position="532"/>
        <end position="548"/>
    </location>
</feature>
<dbReference type="InterPro" id="IPR000297">
    <property type="entry name" value="PPIase_PpiC"/>
</dbReference>
<comment type="catalytic activity">
    <reaction evidence="1">
        <text>[protein]-peptidylproline (omega=180) = [protein]-peptidylproline (omega=0)</text>
        <dbReference type="Rhea" id="RHEA:16237"/>
        <dbReference type="Rhea" id="RHEA-COMP:10747"/>
        <dbReference type="Rhea" id="RHEA-COMP:10748"/>
        <dbReference type="ChEBI" id="CHEBI:83833"/>
        <dbReference type="ChEBI" id="CHEBI:83834"/>
        <dbReference type="EC" id="5.2.1.8"/>
    </reaction>
</comment>
<sequence length="666" mass="70722">MILSDLQVTVLGGVNSVRRSGLVWSGVAVLAAQMALTPGGVAQTPHYQSPIAQGQVNAPVPQISLPLPAPITPNGTVVEDVIVQVNDQIINRSDLERAEQQLEQDAQTAHATPEETADRQKTLLRDLIDQQLLLSRGKELGINADAEVIRRLDEIRKQNKLESMEDLEKAARQQGVSFEDFKANIKNSIISQQVVRDEVGRRLQLTQSAEQAFYEAHKAEFSQPEQVKLSEILVPTPDNATQEQIDQAKAKADGIAKQIKAGDKFEDLAKLISGGQTAAQGGDLGLFKRGSLAKVLEDQTFSLQPGENTAPIRTRQGFVILKVTAHQAEGTPPLKDVEQQVQEAMYAEQMQPALRAYLTKLRENAFIDIKSGFVDAGSSTKQTKPVFSAYAAPVSKKQKKANKKRFDRGGGATNVAASAPAAVAKPAVIKLDKHGKPKKVKREKIRYGQSPEQALPAGPVTKGSGALVDTGIGRADNAGPGGSSTLPAPGTAIAPVAPLEGASTSALSDSDADPLAPKLGPEKKTRFSAKAPEVKLRKEKVKTAKAQDKAIATPVAMTTDEKATKQTQAAPLGLNGDTAKKKKVKRKKGEAKERLTPKPKDPNAPKPDENGVYPTPYHPTSTTPATKAPATDQLPPATAPAPGAPPSGDTTPATPGTPIPTPPPTM</sequence>
<dbReference type="Gene3D" id="1.10.4030.10">
    <property type="entry name" value="Porin chaperone SurA, peptide-binding domain"/>
    <property type="match status" value="1"/>
</dbReference>